<dbReference type="EMBL" id="SNSC02000002">
    <property type="protein sequence ID" value="TID26478.1"/>
    <property type="molecule type" value="Genomic_DNA"/>
</dbReference>
<dbReference type="PANTHER" id="PTHR45649:SF2">
    <property type="entry name" value="ACID PERMEASE, PUTATIVE-RELATED"/>
    <property type="match status" value="1"/>
</dbReference>
<dbReference type="PIRSF" id="PIRSF006060">
    <property type="entry name" value="AA_transporter"/>
    <property type="match status" value="1"/>
</dbReference>
<feature type="transmembrane region" description="Helical" evidence="6">
    <location>
        <begin position="291"/>
        <end position="322"/>
    </location>
</feature>
<keyword evidence="5 6" id="KW-0472">Membrane</keyword>
<keyword evidence="2" id="KW-0813">Transport</keyword>
<evidence type="ECO:0000256" key="6">
    <source>
        <dbReference type="SAM" id="Phobius"/>
    </source>
</evidence>
<organism evidence="7 8">
    <name type="scientific">Venturia nashicola</name>
    <dbReference type="NCBI Taxonomy" id="86259"/>
    <lineage>
        <taxon>Eukaryota</taxon>
        <taxon>Fungi</taxon>
        <taxon>Dikarya</taxon>
        <taxon>Ascomycota</taxon>
        <taxon>Pezizomycotina</taxon>
        <taxon>Dothideomycetes</taxon>
        <taxon>Pleosporomycetidae</taxon>
        <taxon>Venturiales</taxon>
        <taxon>Venturiaceae</taxon>
        <taxon>Venturia</taxon>
    </lineage>
</organism>
<accession>A0A4Z1PAS2</accession>
<comment type="caution">
    <text evidence="7">The sequence shown here is derived from an EMBL/GenBank/DDBJ whole genome shotgun (WGS) entry which is preliminary data.</text>
</comment>
<name>A0A4Z1PAS2_9PEZI</name>
<dbReference type="Proteomes" id="UP000298493">
    <property type="component" value="Unassembled WGS sequence"/>
</dbReference>
<dbReference type="GO" id="GO:0016020">
    <property type="term" value="C:membrane"/>
    <property type="evidence" value="ECO:0007669"/>
    <property type="project" value="UniProtKB-SubCell"/>
</dbReference>
<feature type="transmembrane region" description="Helical" evidence="6">
    <location>
        <begin position="342"/>
        <end position="365"/>
    </location>
</feature>
<feature type="transmembrane region" description="Helical" evidence="6">
    <location>
        <begin position="500"/>
        <end position="516"/>
    </location>
</feature>
<evidence type="ECO:0000256" key="1">
    <source>
        <dbReference type="ARBA" id="ARBA00004141"/>
    </source>
</evidence>
<dbReference type="Gene3D" id="1.20.1740.10">
    <property type="entry name" value="Amino acid/polyamine transporter I"/>
    <property type="match status" value="1"/>
</dbReference>
<dbReference type="Pfam" id="PF13520">
    <property type="entry name" value="AA_permease_2"/>
    <property type="match status" value="1"/>
</dbReference>
<gene>
    <name evidence="7" type="ORF">E6O75_ATG00971</name>
</gene>
<feature type="transmembrane region" description="Helical" evidence="6">
    <location>
        <begin position="386"/>
        <end position="414"/>
    </location>
</feature>
<dbReference type="PANTHER" id="PTHR45649">
    <property type="entry name" value="AMINO-ACID PERMEASE BAT1"/>
    <property type="match status" value="1"/>
</dbReference>
<feature type="transmembrane region" description="Helical" evidence="6">
    <location>
        <begin position="174"/>
        <end position="194"/>
    </location>
</feature>
<evidence type="ECO:0000313" key="7">
    <source>
        <dbReference type="EMBL" id="TID26478.1"/>
    </source>
</evidence>
<comment type="subcellular location">
    <subcellularLocation>
        <location evidence="1">Membrane</location>
        <topology evidence="1">Multi-pass membrane protein</topology>
    </subcellularLocation>
</comment>
<keyword evidence="8" id="KW-1185">Reference proteome</keyword>
<feature type="transmembrane region" description="Helical" evidence="6">
    <location>
        <begin position="426"/>
        <end position="446"/>
    </location>
</feature>
<evidence type="ECO:0000256" key="3">
    <source>
        <dbReference type="ARBA" id="ARBA00022692"/>
    </source>
</evidence>
<evidence type="ECO:0000313" key="8">
    <source>
        <dbReference type="Proteomes" id="UP000298493"/>
    </source>
</evidence>
<dbReference type="AlphaFoldDB" id="A0A4Z1PAS2"/>
<keyword evidence="3 6" id="KW-0812">Transmembrane</keyword>
<feature type="transmembrane region" description="Helical" evidence="6">
    <location>
        <begin position="130"/>
        <end position="154"/>
    </location>
</feature>
<evidence type="ECO:0000256" key="5">
    <source>
        <dbReference type="ARBA" id="ARBA00023136"/>
    </source>
</evidence>
<dbReference type="STRING" id="86259.A0A4Z1PAS2"/>
<feature type="transmembrane region" description="Helical" evidence="6">
    <location>
        <begin position="466"/>
        <end position="488"/>
    </location>
</feature>
<feature type="transmembrane region" description="Helical" evidence="6">
    <location>
        <begin position="206"/>
        <end position="230"/>
    </location>
</feature>
<evidence type="ECO:0000256" key="4">
    <source>
        <dbReference type="ARBA" id="ARBA00022989"/>
    </source>
</evidence>
<protein>
    <submittedName>
        <fullName evidence="7">GABA permease</fullName>
    </submittedName>
</protein>
<feature type="transmembrane region" description="Helical" evidence="6">
    <location>
        <begin position="250"/>
        <end position="270"/>
    </location>
</feature>
<feature type="transmembrane region" description="Helical" evidence="6">
    <location>
        <begin position="48"/>
        <end position="65"/>
    </location>
</feature>
<sequence length="533" mass="58307">MDEIKTESHAELGSIDDEDLHQISKRYGTSADQRDMYRMGKTQKLRRNFGFFSIFGFSMILLSTWETQLATSYFGLSNGGSGGLIWVYIGTCIGMSAVIASMAEMASMAPTAGGQYHWVSEFSPKSCQKILSYVVGWLCVMGWQTGAASQAFLAGTELQTLVILNYPDYDPRPWHGTLIVIAMAAFCGIFNTLLARKLPLVEGTVLILHILGFFAILVPLVVLSPTRATAKDVFFTFNSGNYDTSGDRPWSSTAVACLVGIIGPTVALLGSDAATHMSEELQDASYTLPRAMIATGIFNGTLGFAMLVAFCFCLGDVAALANTPVARNGFPFIQVFVNATKSVAGATIMTSILIFLAIFCCITNIATASRQLFAFARDQGLPFSKFFAHVPIGWDIPLNSVLLTMLVSICLSLINIGSRTAYNNMTSLGVCALLSSYIVSISCVCIKRFKQEPLLPRRFSLGKAGFAINIFSVLYLSVVFVFCLFPPVVRPNVEEMNWSVVMYAGVMGVSMIYYYWKGKRVYKGPVEYVRKTQ</sequence>
<evidence type="ECO:0000256" key="2">
    <source>
        <dbReference type="ARBA" id="ARBA00022448"/>
    </source>
</evidence>
<dbReference type="InterPro" id="IPR002293">
    <property type="entry name" value="AA/rel_permease1"/>
</dbReference>
<keyword evidence="4 6" id="KW-1133">Transmembrane helix</keyword>
<reference evidence="7 8" key="1">
    <citation type="submission" date="2019-04" db="EMBL/GenBank/DDBJ databases">
        <title>High contiguity whole genome sequence and gene annotation resource for two Venturia nashicola isolates.</title>
        <authorList>
            <person name="Prokchorchik M."/>
            <person name="Won K."/>
            <person name="Lee Y."/>
            <person name="Choi E.D."/>
            <person name="Segonzac C."/>
            <person name="Sohn K.H."/>
        </authorList>
    </citation>
    <scope>NUCLEOTIDE SEQUENCE [LARGE SCALE GENOMIC DNA]</scope>
    <source>
        <strain evidence="7 8">PRI2</strain>
    </source>
</reference>
<dbReference type="GO" id="GO:0022857">
    <property type="term" value="F:transmembrane transporter activity"/>
    <property type="evidence" value="ECO:0007669"/>
    <property type="project" value="InterPro"/>
</dbReference>
<proteinExistence type="predicted"/>
<feature type="transmembrane region" description="Helical" evidence="6">
    <location>
        <begin position="85"/>
        <end position="109"/>
    </location>
</feature>